<dbReference type="PANTHER" id="PTHR42798:SF7">
    <property type="entry name" value="ALPHA-D-RIBOSE 1-METHYLPHOSPHONATE 5-TRIPHOSPHATE SYNTHASE SUBUNIT PHNL"/>
    <property type="match status" value="1"/>
</dbReference>
<evidence type="ECO:0000256" key="5">
    <source>
        <dbReference type="ARBA" id="ARBA00022967"/>
    </source>
</evidence>
<dbReference type="PROSITE" id="PS00211">
    <property type="entry name" value="ABC_TRANSPORTER_1"/>
    <property type="match status" value="1"/>
</dbReference>
<dbReference type="InterPro" id="IPR003439">
    <property type="entry name" value="ABC_transporter-like_ATP-bd"/>
</dbReference>
<accession>A0A9D7S9D0</accession>
<organism evidence="7 8">
    <name type="scientific">Candidatus Defluviibacterium haderslevense</name>
    <dbReference type="NCBI Taxonomy" id="2981993"/>
    <lineage>
        <taxon>Bacteria</taxon>
        <taxon>Pseudomonadati</taxon>
        <taxon>Bacteroidota</taxon>
        <taxon>Saprospiria</taxon>
        <taxon>Saprospirales</taxon>
        <taxon>Saprospiraceae</taxon>
        <taxon>Candidatus Defluviibacterium</taxon>
    </lineage>
</organism>
<comment type="caution">
    <text evidence="7">The sequence shown here is derived from an EMBL/GenBank/DDBJ whole genome shotgun (WGS) entry which is preliminary data.</text>
</comment>
<dbReference type="CDD" id="cd03255">
    <property type="entry name" value="ABC_MJ0796_LolCDE_FtsE"/>
    <property type="match status" value="1"/>
</dbReference>
<dbReference type="SMART" id="SM00382">
    <property type="entry name" value="AAA"/>
    <property type="match status" value="1"/>
</dbReference>
<dbReference type="EMBL" id="JADKFW010000005">
    <property type="protein sequence ID" value="MBK9717779.1"/>
    <property type="molecule type" value="Genomic_DNA"/>
</dbReference>
<dbReference type="Pfam" id="PF00005">
    <property type="entry name" value="ABC_tran"/>
    <property type="match status" value="1"/>
</dbReference>
<dbReference type="GO" id="GO:0016887">
    <property type="term" value="F:ATP hydrolysis activity"/>
    <property type="evidence" value="ECO:0007669"/>
    <property type="project" value="InterPro"/>
</dbReference>
<dbReference type="SUPFAM" id="SSF52540">
    <property type="entry name" value="P-loop containing nucleoside triphosphate hydrolases"/>
    <property type="match status" value="1"/>
</dbReference>
<evidence type="ECO:0000259" key="6">
    <source>
        <dbReference type="PROSITE" id="PS50893"/>
    </source>
</evidence>
<keyword evidence="2" id="KW-0813">Transport</keyword>
<sequence length="249" mass="26706">MTTKSISQVSHNAYPKGKIVAKVINAGKEYKAGDTTITALKASSVELMSGELLLIIGPSGSGKTTLLSLFGCVIYPSFGEVWIDDIKVNDLSESKLAKLRLNKIGFIFQRFNLIAPLTALENVMMPLILQGISEKDSKAKAITALEKVGMGDRMKNLSNDLSGGQQQRVAIASALVTNPEMMLCDEPTASLDLASAGIVMRELKALANQGKAVAVVTHDTRLRPFADRIVYVLDGGISDQPVEEEIALT</sequence>
<dbReference type="AlphaFoldDB" id="A0A9D7S9D0"/>
<evidence type="ECO:0000313" key="7">
    <source>
        <dbReference type="EMBL" id="MBK9717779.1"/>
    </source>
</evidence>
<dbReference type="GO" id="GO:0005524">
    <property type="term" value="F:ATP binding"/>
    <property type="evidence" value="ECO:0007669"/>
    <property type="project" value="UniProtKB-KW"/>
</dbReference>
<keyword evidence="5" id="KW-1278">Translocase</keyword>
<keyword evidence="3" id="KW-0547">Nucleotide-binding</keyword>
<dbReference type="InterPro" id="IPR017911">
    <property type="entry name" value="MacB-like_ATP-bd"/>
</dbReference>
<evidence type="ECO:0000256" key="2">
    <source>
        <dbReference type="ARBA" id="ARBA00022448"/>
    </source>
</evidence>
<dbReference type="PANTHER" id="PTHR42798">
    <property type="entry name" value="LIPOPROTEIN-RELEASING SYSTEM ATP-BINDING PROTEIN LOLD"/>
    <property type="match status" value="1"/>
</dbReference>
<dbReference type="InterPro" id="IPR017871">
    <property type="entry name" value="ABC_transporter-like_CS"/>
</dbReference>
<evidence type="ECO:0000256" key="4">
    <source>
        <dbReference type="ARBA" id="ARBA00022840"/>
    </source>
</evidence>
<feature type="domain" description="ABC transporter" evidence="6">
    <location>
        <begin position="21"/>
        <end position="248"/>
    </location>
</feature>
<name>A0A9D7S9D0_9BACT</name>
<evidence type="ECO:0000256" key="3">
    <source>
        <dbReference type="ARBA" id="ARBA00022741"/>
    </source>
</evidence>
<dbReference type="InterPro" id="IPR003593">
    <property type="entry name" value="AAA+_ATPase"/>
</dbReference>
<dbReference type="Proteomes" id="UP000808349">
    <property type="component" value="Unassembled WGS sequence"/>
</dbReference>
<evidence type="ECO:0000313" key="8">
    <source>
        <dbReference type="Proteomes" id="UP000808349"/>
    </source>
</evidence>
<dbReference type="InterPro" id="IPR027417">
    <property type="entry name" value="P-loop_NTPase"/>
</dbReference>
<comment type="similarity">
    <text evidence="1">Belongs to the ABC transporter superfamily.</text>
</comment>
<evidence type="ECO:0000256" key="1">
    <source>
        <dbReference type="ARBA" id="ARBA00005417"/>
    </source>
</evidence>
<dbReference type="Gene3D" id="3.40.50.300">
    <property type="entry name" value="P-loop containing nucleotide triphosphate hydrolases"/>
    <property type="match status" value="1"/>
</dbReference>
<dbReference type="PROSITE" id="PS50893">
    <property type="entry name" value="ABC_TRANSPORTER_2"/>
    <property type="match status" value="1"/>
</dbReference>
<protein>
    <submittedName>
        <fullName evidence="7">ABC transporter ATP-binding protein</fullName>
    </submittedName>
</protein>
<gene>
    <name evidence="7" type="ORF">IPO85_09740</name>
</gene>
<reference evidence="7 8" key="1">
    <citation type="submission" date="2020-10" db="EMBL/GenBank/DDBJ databases">
        <title>Connecting structure to function with the recovery of over 1000 high-quality activated sludge metagenome-assembled genomes encoding full-length rRNA genes using long-read sequencing.</title>
        <authorList>
            <person name="Singleton C.M."/>
            <person name="Petriglieri F."/>
            <person name="Kristensen J.M."/>
            <person name="Kirkegaard R.H."/>
            <person name="Michaelsen T.Y."/>
            <person name="Andersen M.H."/>
            <person name="Karst S.M."/>
            <person name="Dueholm M.S."/>
            <person name="Nielsen P.H."/>
            <person name="Albertsen M."/>
        </authorList>
    </citation>
    <scope>NUCLEOTIDE SEQUENCE [LARGE SCALE GENOMIC DNA]</scope>
    <source>
        <strain evidence="7">Ribe_18-Q3-R11-54_BAT3C.373</strain>
    </source>
</reference>
<proteinExistence type="inferred from homology"/>
<keyword evidence="4 7" id="KW-0067">ATP-binding</keyword>